<protein>
    <submittedName>
        <fullName evidence="6">MFS transporter</fullName>
    </submittedName>
    <submittedName>
        <fullName evidence="7">Predicted arabinose efflux permease, MFS family</fullName>
    </submittedName>
</protein>
<feature type="transmembrane region" description="Helical" evidence="4">
    <location>
        <begin position="72"/>
        <end position="91"/>
    </location>
</feature>
<keyword evidence="3 4" id="KW-0472">Membrane</keyword>
<proteinExistence type="predicted"/>
<evidence type="ECO:0000256" key="1">
    <source>
        <dbReference type="ARBA" id="ARBA00022692"/>
    </source>
</evidence>
<name>A0AAN4UTK3_9RHOB</name>
<organism evidence="6 9">
    <name type="scientific">Allgaiera indica</name>
    <dbReference type="NCBI Taxonomy" id="765699"/>
    <lineage>
        <taxon>Bacteria</taxon>
        <taxon>Pseudomonadati</taxon>
        <taxon>Pseudomonadota</taxon>
        <taxon>Alphaproteobacteria</taxon>
        <taxon>Rhodobacterales</taxon>
        <taxon>Paracoccaceae</taxon>
        <taxon>Allgaiera</taxon>
    </lineage>
</organism>
<evidence type="ECO:0000259" key="5">
    <source>
        <dbReference type="PROSITE" id="PS50850"/>
    </source>
</evidence>
<feature type="transmembrane region" description="Helical" evidence="4">
    <location>
        <begin position="288"/>
        <end position="308"/>
    </location>
</feature>
<feature type="transmembrane region" description="Helical" evidence="4">
    <location>
        <begin position="132"/>
        <end position="152"/>
    </location>
</feature>
<evidence type="ECO:0000313" key="8">
    <source>
        <dbReference type="Proteomes" id="UP000199541"/>
    </source>
</evidence>
<feature type="domain" description="Major facilitator superfamily (MFS) profile" evidence="5">
    <location>
        <begin position="198"/>
        <end position="412"/>
    </location>
</feature>
<evidence type="ECO:0000256" key="2">
    <source>
        <dbReference type="ARBA" id="ARBA00022989"/>
    </source>
</evidence>
<feature type="transmembrane region" description="Helical" evidence="4">
    <location>
        <begin position="329"/>
        <end position="348"/>
    </location>
</feature>
<keyword evidence="2 4" id="KW-1133">Transmembrane helix</keyword>
<dbReference type="Proteomes" id="UP000199541">
    <property type="component" value="Unassembled WGS sequence"/>
</dbReference>
<dbReference type="InterPro" id="IPR036259">
    <property type="entry name" value="MFS_trans_sf"/>
</dbReference>
<dbReference type="InterPro" id="IPR047200">
    <property type="entry name" value="MFS_YcaD-like"/>
</dbReference>
<comment type="caution">
    <text evidence="6">The sequence shown here is derived from an EMBL/GenBank/DDBJ whole genome shotgun (WGS) entry which is preliminary data.</text>
</comment>
<evidence type="ECO:0000313" key="7">
    <source>
        <dbReference type="EMBL" id="SDX24889.1"/>
    </source>
</evidence>
<feature type="transmembrane region" description="Helical" evidence="4">
    <location>
        <begin position="198"/>
        <end position="216"/>
    </location>
</feature>
<evidence type="ECO:0000313" key="9">
    <source>
        <dbReference type="Proteomes" id="UP000634647"/>
    </source>
</evidence>
<feature type="transmembrane region" description="Helical" evidence="4">
    <location>
        <begin position="264"/>
        <end position="282"/>
    </location>
</feature>
<sequence length="412" mass="43146">MRLLISFAALFASVLLLQLGSGGVAPLDAVSGLELHFTKAQVGMLGSAHFLGFFIGCWWAPRLMGSIGHSRAFAACASAGAIGMLAHMMWVDPMAWAGFRVLSGLSVAGCYTVIESWLQGKLTNETRGRATGVYRVVDVSGSLVAQLLISVLPPASYMSYNLLAIFCCAALLPLTLTRADQPATPAAPRLRPRLAFECSPLGSMGVIVSGITGAAFRMVGPIYGIAVGLSTGEIALFLAAYVAGGGLAQIPVGWLADKYDRRMILVWLSIGAILACFATIALSGAGTAGVMIGAGLFGFTTIPIYSVASAHGHDYARPDQRVELSAAQMFLYAVGAIASPVVMSALIAAQGPKAMFVLIMAVHALLIVFGLTRMRARPSVARTSYVYVPRTSFLIGRLLGKARDRAPGEAGE</sequence>
<dbReference type="GO" id="GO:0005886">
    <property type="term" value="C:plasma membrane"/>
    <property type="evidence" value="ECO:0007669"/>
    <property type="project" value="TreeGrafter"/>
</dbReference>
<feature type="transmembrane region" description="Helical" evidence="4">
    <location>
        <begin position="158"/>
        <end position="177"/>
    </location>
</feature>
<dbReference type="RefSeq" id="WP_035846470.1">
    <property type="nucleotide sequence ID" value="NZ_BNAB01000012.1"/>
</dbReference>
<dbReference type="GO" id="GO:0022857">
    <property type="term" value="F:transmembrane transporter activity"/>
    <property type="evidence" value="ECO:0007669"/>
    <property type="project" value="InterPro"/>
</dbReference>
<dbReference type="SUPFAM" id="SSF103473">
    <property type="entry name" value="MFS general substrate transporter"/>
    <property type="match status" value="1"/>
</dbReference>
<feature type="transmembrane region" description="Helical" evidence="4">
    <location>
        <begin position="42"/>
        <end position="60"/>
    </location>
</feature>
<dbReference type="PANTHER" id="PTHR23521">
    <property type="entry name" value="TRANSPORTER MFS SUPERFAMILY"/>
    <property type="match status" value="1"/>
</dbReference>
<reference evidence="7 8" key="2">
    <citation type="submission" date="2016-10" db="EMBL/GenBank/DDBJ databases">
        <authorList>
            <person name="Varghese N."/>
            <person name="Submissions S."/>
        </authorList>
    </citation>
    <scope>NUCLEOTIDE SEQUENCE [LARGE SCALE GENOMIC DNA]</scope>
    <source>
        <strain evidence="7 8">DSM 24802</strain>
    </source>
</reference>
<accession>A0AAN4UTK3</accession>
<dbReference type="EMBL" id="FNOB01000012">
    <property type="protein sequence ID" value="SDX24889.1"/>
    <property type="molecule type" value="Genomic_DNA"/>
</dbReference>
<evidence type="ECO:0000256" key="3">
    <source>
        <dbReference type="ARBA" id="ARBA00023136"/>
    </source>
</evidence>
<evidence type="ECO:0000256" key="4">
    <source>
        <dbReference type="SAM" id="Phobius"/>
    </source>
</evidence>
<feature type="transmembrane region" description="Helical" evidence="4">
    <location>
        <begin position="354"/>
        <end position="372"/>
    </location>
</feature>
<dbReference type="Pfam" id="PF07690">
    <property type="entry name" value="MFS_1"/>
    <property type="match status" value="2"/>
</dbReference>
<reference evidence="6" key="3">
    <citation type="submission" date="2023-06" db="EMBL/GenBank/DDBJ databases">
        <authorList>
            <person name="Sun Q."/>
            <person name="Zhou Y."/>
        </authorList>
    </citation>
    <scope>NUCLEOTIDE SEQUENCE</scope>
    <source>
        <strain evidence="6">CGMCC 1.10859</strain>
    </source>
</reference>
<reference evidence="6" key="1">
    <citation type="journal article" date="2014" name="Int. J. Syst. Evol. Microbiol.">
        <title>Complete genome sequence of Corynebacterium casei LMG S-19264T (=DSM 44701T), isolated from a smear-ripened cheese.</title>
        <authorList>
            <consortium name="US DOE Joint Genome Institute (JGI-PGF)"/>
            <person name="Walter F."/>
            <person name="Albersmeier A."/>
            <person name="Kalinowski J."/>
            <person name="Ruckert C."/>
        </authorList>
    </citation>
    <scope>NUCLEOTIDE SEQUENCE</scope>
    <source>
        <strain evidence="6">CGMCC 1.10859</strain>
    </source>
</reference>
<dbReference type="AlphaFoldDB" id="A0AAN4UTK3"/>
<dbReference type="PANTHER" id="PTHR23521:SF3">
    <property type="entry name" value="MFS TRANSPORTER"/>
    <property type="match status" value="1"/>
</dbReference>
<dbReference type="PROSITE" id="PS50850">
    <property type="entry name" value="MFS"/>
    <property type="match status" value="1"/>
</dbReference>
<dbReference type="InterPro" id="IPR011701">
    <property type="entry name" value="MFS"/>
</dbReference>
<dbReference type="InterPro" id="IPR020846">
    <property type="entry name" value="MFS_dom"/>
</dbReference>
<evidence type="ECO:0000313" key="6">
    <source>
        <dbReference type="EMBL" id="GHE03409.1"/>
    </source>
</evidence>
<keyword evidence="1 4" id="KW-0812">Transmembrane</keyword>
<dbReference type="EMBL" id="BNAB01000012">
    <property type="protein sequence ID" value="GHE03409.1"/>
    <property type="molecule type" value="Genomic_DNA"/>
</dbReference>
<dbReference type="Proteomes" id="UP000634647">
    <property type="component" value="Unassembled WGS sequence"/>
</dbReference>
<dbReference type="CDD" id="cd17477">
    <property type="entry name" value="MFS_YcaD_like"/>
    <property type="match status" value="1"/>
</dbReference>
<gene>
    <name evidence="6" type="ORF">GCM10008024_26600</name>
    <name evidence="7" type="ORF">SAMN05444006_11299</name>
</gene>
<feature type="transmembrane region" description="Helical" evidence="4">
    <location>
        <begin position="97"/>
        <end position="120"/>
    </location>
</feature>
<keyword evidence="8" id="KW-1185">Reference proteome</keyword>
<dbReference type="Gene3D" id="1.20.1250.20">
    <property type="entry name" value="MFS general substrate transporter like domains"/>
    <property type="match status" value="2"/>
</dbReference>